<evidence type="ECO:0000256" key="1">
    <source>
        <dbReference type="SAM" id="MobiDB-lite"/>
    </source>
</evidence>
<feature type="region of interest" description="Disordered" evidence="1">
    <location>
        <begin position="68"/>
        <end position="95"/>
    </location>
</feature>
<organism evidence="2 3">
    <name type="scientific">Characodon lateralis</name>
    <dbReference type="NCBI Taxonomy" id="208331"/>
    <lineage>
        <taxon>Eukaryota</taxon>
        <taxon>Metazoa</taxon>
        <taxon>Chordata</taxon>
        <taxon>Craniata</taxon>
        <taxon>Vertebrata</taxon>
        <taxon>Euteleostomi</taxon>
        <taxon>Actinopterygii</taxon>
        <taxon>Neopterygii</taxon>
        <taxon>Teleostei</taxon>
        <taxon>Neoteleostei</taxon>
        <taxon>Acanthomorphata</taxon>
        <taxon>Ovalentaria</taxon>
        <taxon>Atherinomorphae</taxon>
        <taxon>Cyprinodontiformes</taxon>
        <taxon>Goodeidae</taxon>
        <taxon>Characodon</taxon>
    </lineage>
</organism>
<name>A0ABU7CMG5_9TELE</name>
<dbReference type="EMBL" id="JAHUTJ010000630">
    <property type="protein sequence ID" value="MED6263981.1"/>
    <property type="molecule type" value="Genomic_DNA"/>
</dbReference>
<keyword evidence="3" id="KW-1185">Reference proteome</keyword>
<evidence type="ECO:0000313" key="3">
    <source>
        <dbReference type="Proteomes" id="UP001352852"/>
    </source>
</evidence>
<evidence type="ECO:0000313" key="2">
    <source>
        <dbReference type="EMBL" id="MED6263981.1"/>
    </source>
</evidence>
<proteinExistence type="predicted"/>
<comment type="caution">
    <text evidence="2">The sequence shown here is derived from an EMBL/GenBank/DDBJ whole genome shotgun (WGS) entry which is preliminary data.</text>
</comment>
<accession>A0ABU7CMG5</accession>
<feature type="compositionally biased region" description="Low complexity" evidence="1">
    <location>
        <begin position="82"/>
        <end position="95"/>
    </location>
</feature>
<reference evidence="2 3" key="1">
    <citation type="submission" date="2021-06" db="EMBL/GenBank/DDBJ databases">
        <authorList>
            <person name="Palmer J.M."/>
        </authorList>
    </citation>
    <scope>NUCLEOTIDE SEQUENCE [LARGE SCALE GENOMIC DNA]</scope>
    <source>
        <strain evidence="2 3">CL_MEX2019</strain>
        <tissue evidence="2">Muscle</tissue>
    </source>
</reference>
<feature type="compositionally biased region" description="Polar residues" evidence="1">
    <location>
        <begin position="71"/>
        <end position="81"/>
    </location>
</feature>
<protein>
    <submittedName>
        <fullName evidence="2">Uncharacterized protein</fullName>
    </submittedName>
</protein>
<sequence length="95" mass="10659">MMFKESLELQEDRTGVDLRGRSSAVQALTSSRQSNRGWTEHGFSGVRDDIIRQILHTVLTHQRKSAAIPRLSSQTSHQTLIQHSHSSLQGSSLCF</sequence>
<dbReference type="Proteomes" id="UP001352852">
    <property type="component" value="Unassembled WGS sequence"/>
</dbReference>
<gene>
    <name evidence="2" type="ORF">CHARACLAT_010073</name>
</gene>